<dbReference type="InterPro" id="IPR017871">
    <property type="entry name" value="ABC_transporter-like_CS"/>
</dbReference>
<dbReference type="InterPro" id="IPR017911">
    <property type="entry name" value="MacB-like_ATP-bd"/>
</dbReference>
<dbReference type="Gene3D" id="3.40.50.300">
    <property type="entry name" value="P-loop containing nucleotide triphosphate hydrolases"/>
    <property type="match status" value="1"/>
</dbReference>
<dbReference type="Pfam" id="PF00005">
    <property type="entry name" value="ABC_tran"/>
    <property type="match status" value="1"/>
</dbReference>
<sequence>MLLTLSNVKKTYWNGNKQSIILKNVNLQIKNGEVIAIKGRSGSGKTSLLNIIAGLTKCDSGQIHFNYNDITNLSFDEQLEYRRKNISIITQQFNLLDDRSVFENIALPLNYEKVKKDEKKKKVQEVLNSVGMKDFAYQKTLNLSGGERQRIAIARALVKEPLLLIADEPTGSLDVETEKGILGIIDDLKDKGVTIIIVTHDDNVANICDTVYELVNGELHVISSSIK</sequence>
<accession>A0ABY2SWB6</accession>
<dbReference type="InterPro" id="IPR003593">
    <property type="entry name" value="AAA+_ATPase"/>
</dbReference>
<gene>
    <name evidence="5" type="ORF">FC748_17285</name>
</gene>
<comment type="caution">
    <text evidence="5">The sequence shown here is derived from an EMBL/GenBank/DDBJ whole genome shotgun (WGS) entry which is preliminary data.</text>
</comment>
<evidence type="ECO:0000313" key="5">
    <source>
        <dbReference type="EMBL" id="TKI46643.1"/>
    </source>
</evidence>
<name>A0ABY2SWB6_9BACI</name>
<dbReference type="SMART" id="SM00382">
    <property type="entry name" value="AAA"/>
    <property type="match status" value="1"/>
</dbReference>
<keyword evidence="6" id="KW-1185">Reference proteome</keyword>
<dbReference type="InterPro" id="IPR015854">
    <property type="entry name" value="ABC_transpr_LolD-like"/>
</dbReference>
<keyword evidence="2" id="KW-0547">Nucleotide-binding</keyword>
<proteinExistence type="predicted"/>
<dbReference type="InterPro" id="IPR027417">
    <property type="entry name" value="P-loop_NTPase"/>
</dbReference>
<dbReference type="CDD" id="cd03255">
    <property type="entry name" value="ABC_MJ0796_LolCDE_FtsE"/>
    <property type="match status" value="1"/>
</dbReference>
<reference evidence="5 6" key="1">
    <citation type="submission" date="2019-04" db="EMBL/GenBank/DDBJ databases">
        <title>Lysinibacillus genome sequencing.</title>
        <authorList>
            <person name="Dunlap C."/>
        </authorList>
    </citation>
    <scope>NUCLEOTIDE SEQUENCE [LARGE SCALE GENOMIC DNA]</scope>
    <source>
        <strain evidence="5 6">KCTC 33042</strain>
    </source>
</reference>
<organism evidence="5 6">
    <name type="scientific">Lysinibacillus tabacifolii</name>
    <dbReference type="NCBI Taxonomy" id="1173107"/>
    <lineage>
        <taxon>Bacteria</taxon>
        <taxon>Bacillati</taxon>
        <taxon>Bacillota</taxon>
        <taxon>Bacilli</taxon>
        <taxon>Bacillales</taxon>
        <taxon>Bacillaceae</taxon>
        <taxon>Lysinibacillus</taxon>
    </lineage>
</organism>
<feature type="domain" description="ABC transporter" evidence="4">
    <location>
        <begin position="3"/>
        <end position="226"/>
    </location>
</feature>
<evidence type="ECO:0000256" key="3">
    <source>
        <dbReference type="ARBA" id="ARBA00022840"/>
    </source>
</evidence>
<keyword evidence="1" id="KW-0813">Transport</keyword>
<evidence type="ECO:0000313" key="6">
    <source>
        <dbReference type="Proteomes" id="UP000308330"/>
    </source>
</evidence>
<dbReference type="Proteomes" id="UP000308330">
    <property type="component" value="Unassembled WGS sequence"/>
</dbReference>
<dbReference type="EMBL" id="SZPT01000004">
    <property type="protein sequence ID" value="TKI46643.1"/>
    <property type="molecule type" value="Genomic_DNA"/>
</dbReference>
<dbReference type="RefSeq" id="WP_108030748.1">
    <property type="nucleotide sequence ID" value="NZ_PYUE01000006.1"/>
</dbReference>
<evidence type="ECO:0000259" key="4">
    <source>
        <dbReference type="PROSITE" id="PS50893"/>
    </source>
</evidence>
<evidence type="ECO:0000256" key="1">
    <source>
        <dbReference type="ARBA" id="ARBA00022448"/>
    </source>
</evidence>
<protein>
    <submittedName>
        <fullName evidence="5">ABC transporter ATP-binding protein</fullName>
    </submittedName>
</protein>
<dbReference type="PROSITE" id="PS00211">
    <property type="entry name" value="ABC_TRANSPORTER_1"/>
    <property type="match status" value="1"/>
</dbReference>
<dbReference type="GO" id="GO:0005524">
    <property type="term" value="F:ATP binding"/>
    <property type="evidence" value="ECO:0007669"/>
    <property type="project" value="UniProtKB-KW"/>
</dbReference>
<evidence type="ECO:0000256" key="2">
    <source>
        <dbReference type="ARBA" id="ARBA00022741"/>
    </source>
</evidence>
<dbReference type="PROSITE" id="PS50893">
    <property type="entry name" value="ABC_TRANSPORTER_2"/>
    <property type="match status" value="1"/>
</dbReference>
<keyword evidence="3 5" id="KW-0067">ATP-binding</keyword>
<dbReference type="SUPFAM" id="SSF52540">
    <property type="entry name" value="P-loop containing nucleoside triphosphate hydrolases"/>
    <property type="match status" value="1"/>
</dbReference>
<dbReference type="PANTHER" id="PTHR24220">
    <property type="entry name" value="IMPORT ATP-BINDING PROTEIN"/>
    <property type="match status" value="1"/>
</dbReference>
<dbReference type="InterPro" id="IPR003439">
    <property type="entry name" value="ABC_transporter-like_ATP-bd"/>
</dbReference>